<dbReference type="FunFam" id="3.50.50.60:FF:000169">
    <property type="entry name" value="Flavin-containing monooxygenase"/>
    <property type="match status" value="1"/>
</dbReference>
<keyword evidence="5" id="KW-0276">Fatty acid metabolism</keyword>
<comment type="cofactor">
    <cofactor evidence="8">
        <name>FAD</name>
        <dbReference type="ChEBI" id="CHEBI:57692"/>
    </cofactor>
</comment>
<dbReference type="PROSITE" id="PS00455">
    <property type="entry name" value="AMP_BINDING"/>
    <property type="match status" value="1"/>
</dbReference>
<comment type="similarity">
    <text evidence="8">Belongs to the FMO family.</text>
</comment>
<dbReference type="GO" id="GO:0050660">
    <property type="term" value="F:flavin adenine dinucleotide binding"/>
    <property type="evidence" value="ECO:0007669"/>
    <property type="project" value="InterPro"/>
</dbReference>
<dbReference type="GO" id="GO:0006631">
    <property type="term" value="P:fatty acid metabolic process"/>
    <property type="evidence" value="ECO:0007669"/>
    <property type="project" value="UniProtKB-KW"/>
</dbReference>
<dbReference type="AlphaFoldDB" id="A0A4Y7I9V0"/>
<feature type="domain" description="AMP-binding enzyme C-terminal" evidence="10">
    <location>
        <begin position="458"/>
        <end position="532"/>
    </location>
</feature>
<dbReference type="SUPFAM" id="SSF56801">
    <property type="entry name" value="Acetyl-CoA synthetase-like"/>
    <property type="match status" value="1"/>
</dbReference>
<sequence>MEGLIKCSANYIPLSPISFLERSAVVYGDRISVVYGSTVKFTWKQTRERCVKLASALTQLGISRGDVVAVLAPNIPAMFELHFGAPMAGAVLCTLNIRHDSAMISVLLKHSEAKVILVDYQFLEVAQAALDILSSTKSKTPLLVLIPESDILYPETSKTSPGKYLEYENLIGTGQDDFEIRKPNDEWDPISLNYTSGTTSSPKGVVYHHRGAYLNSLAAILLNGIGPNPVYLWTVPMFHCNGWCLIWGVAAQGGTSICIRNVSAQTIFDSISLHRVTNMAGAPTVLNMIANAPPNVKKPLPSKVEVMTGGAPPPSQVLFKLEELGFGITHSYGLTETYGPATICTWKPEWDSLQPHDRAKIKSRQGVQHLAMEDVDIKDPVTMKSVPADAKSMGEVMLRGNTVMSGYLKNSKATEEAFQGGWFRTGDLGVKHPDGYIELKDRSKDIIISGGENISTIEVESVLFSHPSILEAAVVGRPDEHWGETPCAFVKLKEGQNANVEEIIKFCRDRLPHYMAPRTVVFDDLPKTSTGKTQKFVLREKAKAMGSLTKKNNRSDYLCISGVPNIPDLPPDIGPDAFSVKVIHSIDCSSVDESDATKFVKGNHVAEVGSWKSVAGLMERRVGIIGAGISGLLACKYVLEKGFQPIVFESQPGLGGVWTQTVETTKLQTARQAFVFSDFPWSTSVEEDYPDHNQVVEYLESYALHFGLLPYIKFNTKVVNIDYLVQEGQDMLSWSHWGGSDQAFSNPKGKWEITTDHQAYEVEFVILCIGRFCGVPNIPDFLPNKGPDVFTKGKVMHSMDYSAMDDADAAEFIKGKRVTVVGLQKSALDIATECAIANGVENPCTLIFRSGHWNVPDYLPWGVSLASLYLNRFSELMFHKPGEGLFLSLLATVLSPLRWAISKFVESYIKSKFPLKKYNMVPDNSFSQEISSCLLALVPEKFFDRVEEGSIILKKSKGFSFYKDGLVFDDDAGATLETDAVILATGYKSDENLKRIFKSPTFQNYIMGSSNSTIPLYRECIHPRIPQLAVIAFSESLVNLYTSEMRCRWLAHLLDDGFRLPSIIEMEKDILKWEKYMKRYCGQYYRRSCIGAVHIWYNDQLCKDMGFNPKRKKGFYAELFEPYGTMDYANLTHSKD</sequence>
<dbReference type="Gramene" id="RZC45713">
    <property type="protein sequence ID" value="RZC45713"/>
    <property type="gene ID" value="C5167_038667"/>
</dbReference>
<evidence type="ECO:0000259" key="9">
    <source>
        <dbReference type="Pfam" id="PF00501"/>
    </source>
</evidence>
<dbReference type="InterPro" id="IPR036188">
    <property type="entry name" value="FAD/NAD-bd_sf"/>
</dbReference>
<evidence type="ECO:0000256" key="1">
    <source>
        <dbReference type="ARBA" id="ARBA00006432"/>
    </source>
</evidence>
<dbReference type="InterPro" id="IPR020845">
    <property type="entry name" value="AMP-binding_CS"/>
</dbReference>
<dbReference type="Pfam" id="PF00743">
    <property type="entry name" value="FMO-like"/>
    <property type="match status" value="1"/>
</dbReference>
<dbReference type="FunFam" id="3.40.50.12780:FF:000003">
    <property type="entry name" value="Long-chain-fatty-acid--CoA ligase FadD"/>
    <property type="match status" value="1"/>
</dbReference>
<evidence type="ECO:0000256" key="8">
    <source>
        <dbReference type="RuleBase" id="RU361177"/>
    </source>
</evidence>
<keyword evidence="8" id="KW-0503">Monooxygenase</keyword>
<proteinExistence type="inferred from homology"/>
<dbReference type="InterPro" id="IPR045851">
    <property type="entry name" value="AMP-bd_C_sf"/>
</dbReference>
<dbReference type="InterPro" id="IPR000873">
    <property type="entry name" value="AMP-dep_synth/lig_dom"/>
</dbReference>
<evidence type="ECO:0000259" key="10">
    <source>
        <dbReference type="Pfam" id="PF13193"/>
    </source>
</evidence>
<evidence type="ECO:0000256" key="7">
    <source>
        <dbReference type="ARBA" id="ARBA00023098"/>
    </source>
</evidence>
<dbReference type="NCBIfam" id="NF006020">
    <property type="entry name" value="PRK08162.1"/>
    <property type="match status" value="1"/>
</dbReference>
<dbReference type="Pfam" id="PF00501">
    <property type="entry name" value="AMP-binding"/>
    <property type="match status" value="1"/>
</dbReference>
<dbReference type="STRING" id="3469.A0A4Y7I9V0"/>
<keyword evidence="3 8" id="KW-0285">Flavoprotein</keyword>
<accession>A0A4Y7I9V0</accession>
<organism evidence="11 12">
    <name type="scientific">Papaver somniferum</name>
    <name type="common">Opium poppy</name>
    <dbReference type="NCBI Taxonomy" id="3469"/>
    <lineage>
        <taxon>Eukaryota</taxon>
        <taxon>Viridiplantae</taxon>
        <taxon>Streptophyta</taxon>
        <taxon>Embryophyta</taxon>
        <taxon>Tracheophyta</taxon>
        <taxon>Spermatophyta</taxon>
        <taxon>Magnoliopsida</taxon>
        <taxon>Ranunculales</taxon>
        <taxon>Papaveraceae</taxon>
        <taxon>Papaveroideae</taxon>
        <taxon>Papaver</taxon>
    </lineage>
</organism>
<keyword evidence="4 8" id="KW-0274">FAD</keyword>
<evidence type="ECO:0000256" key="5">
    <source>
        <dbReference type="ARBA" id="ARBA00022832"/>
    </source>
</evidence>
<comment type="similarity">
    <text evidence="1">Belongs to the ATP-dependent AMP-binding enzyme family.</text>
</comment>
<feature type="domain" description="AMP-dependent synthetase/ligase" evidence="9">
    <location>
        <begin position="20"/>
        <end position="408"/>
    </location>
</feature>
<keyword evidence="7" id="KW-0443">Lipid metabolism</keyword>
<dbReference type="SUPFAM" id="SSF51905">
    <property type="entry name" value="FAD/NAD(P)-binding domain"/>
    <property type="match status" value="2"/>
</dbReference>
<evidence type="ECO:0000313" key="12">
    <source>
        <dbReference type="Proteomes" id="UP000316621"/>
    </source>
</evidence>
<dbReference type="GO" id="GO:0004499">
    <property type="term" value="F:N,N-dimethylaniline monooxygenase activity"/>
    <property type="evidence" value="ECO:0007669"/>
    <property type="project" value="InterPro"/>
</dbReference>
<dbReference type="InterPro" id="IPR025110">
    <property type="entry name" value="AMP-bd_C"/>
</dbReference>
<name>A0A4Y7I9V0_PAPSO</name>
<dbReference type="PANTHER" id="PTHR43859">
    <property type="entry name" value="ACYL-ACTIVATING ENZYME"/>
    <property type="match status" value="1"/>
</dbReference>
<dbReference type="PRINTS" id="PR00370">
    <property type="entry name" value="FMOXYGENASE"/>
</dbReference>
<protein>
    <recommendedName>
        <fullName evidence="8">Flavin-containing monooxygenase</fullName>
        <ecNumber evidence="8">1.-.-.-</ecNumber>
    </recommendedName>
</protein>
<dbReference type="GO" id="GO:0050661">
    <property type="term" value="F:NADP binding"/>
    <property type="evidence" value="ECO:0007669"/>
    <property type="project" value="InterPro"/>
</dbReference>
<dbReference type="EMBL" id="CM010715">
    <property type="protein sequence ID" value="RZC45713.1"/>
    <property type="molecule type" value="Genomic_DNA"/>
</dbReference>
<dbReference type="Proteomes" id="UP000316621">
    <property type="component" value="Chromosome 1"/>
</dbReference>
<dbReference type="CDD" id="cd12118">
    <property type="entry name" value="ttLC_FACS_AEE21_like"/>
    <property type="match status" value="1"/>
</dbReference>
<evidence type="ECO:0000313" key="11">
    <source>
        <dbReference type="EMBL" id="RZC45713.1"/>
    </source>
</evidence>
<keyword evidence="12" id="KW-1185">Reference proteome</keyword>
<keyword evidence="6 8" id="KW-0560">Oxidoreductase</keyword>
<dbReference type="EC" id="1.-.-.-" evidence="8"/>
<keyword evidence="2" id="KW-0436">Ligase</keyword>
<dbReference type="FunFam" id="3.50.50.60:FF:000170">
    <property type="entry name" value="Flavin-containing monooxygenase"/>
    <property type="match status" value="1"/>
</dbReference>
<reference evidence="11 12" key="1">
    <citation type="journal article" date="2018" name="Science">
        <title>The opium poppy genome and morphinan production.</title>
        <authorList>
            <person name="Guo L."/>
            <person name="Winzer T."/>
            <person name="Yang X."/>
            <person name="Li Y."/>
            <person name="Ning Z."/>
            <person name="He Z."/>
            <person name="Teodor R."/>
            <person name="Lu Y."/>
            <person name="Bowser T.A."/>
            <person name="Graham I.A."/>
            <person name="Ye K."/>
        </authorList>
    </citation>
    <scope>NUCLEOTIDE SEQUENCE [LARGE SCALE GENOMIC DNA]</scope>
    <source>
        <strain evidence="12">cv. HN1</strain>
        <tissue evidence="11">Leaves</tissue>
    </source>
</reference>
<dbReference type="InterPro" id="IPR000960">
    <property type="entry name" value="Flavin_mOase"/>
</dbReference>
<dbReference type="Gene3D" id="3.40.50.12780">
    <property type="entry name" value="N-terminal domain of ligase-like"/>
    <property type="match status" value="1"/>
</dbReference>
<dbReference type="Gene3D" id="3.50.50.60">
    <property type="entry name" value="FAD/NAD(P)-binding domain"/>
    <property type="match status" value="2"/>
</dbReference>
<evidence type="ECO:0000256" key="3">
    <source>
        <dbReference type="ARBA" id="ARBA00022630"/>
    </source>
</evidence>
<dbReference type="Gene3D" id="3.30.300.30">
    <property type="match status" value="1"/>
</dbReference>
<dbReference type="FunFam" id="3.30.300.30:FF:000008">
    <property type="entry name" value="2,3-dihydroxybenzoate-AMP ligase"/>
    <property type="match status" value="1"/>
</dbReference>
<evidence type="ECO:0000256" key="6">
    <source>
        <dbReference type="ARBA" id="ARBA00023002"/>
    </source>
</evidence>
<evidence type="ECO:0000256" key="4">
    <source>
        <dbReference type="ARBA" id="ARBA00022827"/>
    </source>
</evidence>
<dbReference type="PANTHER" id="PTHR43859:SF4">
    <property type="entry name" value="BUTANOATE--COA LIGASE AAE1-RELATED"/>
    <property type="match status" value="1"/>
</dbReference>
<dbReference type="InterPro" id="IPR020946">
    <property type="entry name" value="Flavin_mOase-like"/>
</dbReference>
<evidence type="ECO:0000256" key="2">
    <source>
        <dbReference type="ARBA" id="ARBA00022598"/>
    </source>
</evidence>
<dbReference type="Pfam" id="PF13193">
    <property type="entry name" value="AMP-binding_C"/>
    <property type="match status" value="1"/>
</dbReference>
<dbReference type="InterPro" id="IPR042099">
    <property type="entry name" value="ANL_N_sf"/>
</dbReference>
<dbReference type="GO" id="GO:0016874">
    <property type="term" value="F:ligase activity"/>
    <property type="evidence" value="ECO:0007669"/>
    <property type="project" value="UniProtKB-KW"/>
</dbReference>
<gene>
    <name evidence="11" type="ORF">C5167_038667</name>
</gene>